<dbReference type="Proteomes" id="UP000730482">
    <property type="component" value="Unassembled WGS sequence"/>
</dbReference>
<feature type="domain" description="N-acetyltransferase" evidence="1">
    <location>
        <begin position="5"/>
        <end position="151"/>
    </location>
</feature>
<dbReference type="InterPro" id="IPR016181">
    <property type="entry name" value="Acyl_CoA_acyltransferase"/>
</dbReference>
<organism evidence="2 3">
    <name type="scientific">Catenulispora pinistramenti</name>
    <dbReference type="NCBI Taxonomy" id="2705254"/>
    <lineage>
        <taxon>Bacteria</taxon>
        <taxon>Bacillati</taxon>
        <taxon>Actinomycetota</taxon>
        <taxon>Actinomycetes</taxon>
        <taxon>Catenulisporales</taxon>
        <taxon>Catenulisporaceae</taxon>
        <taxon>Catenulispora</taxon>
    </lineage>
</organism>
<keyword evidence="3" id="KW-1185">Reference proteome</keyword>
<dbReference type="SUPFAM" id="SSF55729">
    <property type="entry name" value="Acyl-CoA N-acyltransferases (Nat)"/>
    <property type="match status" value="1"/>
</dbReference>
<comment type="caution">
    <text evidence="2">The sequence shown here is derived from an EMBL/GenBank/DDBJ whole genome shotgun (WGS) entry which is preliminary data.</text>
</comment>
<name>A0ABS5KJN9_9ACTN</name>
<evidence type="ECO:0000313" key="2">
    <source>
        <dbReference type="EMBL" id="MBS2546160.1"/>
    </source>
</evidence>
<reference evidence="2 3" key="1">
    <citation type="submission" date="2020-02" db="EMBL/GenBank/DDBJ databases">
        <title>Acidophilic actinobacteria isolated from forest soil.</title>
        <authorList>
            <person name="Golinska P."/>
        </authorList>
    </citation>
    <scope>NUCLEOTIDE SEQUENCE [LARGE SCALE GENOMIC DNA]</scope>
    <source>
        <strain evidence="2 3">NL8</strain>
    </source>
</reference>
<dbReference type="CDD" id="cd04301">
    <property type="entry name" value="NAT_SF"/>
    <property type="match status" value="1"/>
</dbReference>
<dbReference type="RefSeq" id="WP_212007811.1">
    <property type="nucleotide sequence ID" value="NZ_JAAFYZ010000010.1"/>
</dbReference>
<dbReference type="Pfam" id="PF00583">
    <property type="entry name" value="Acetyltransf_1"/>
    <property type="match status" value="1"/>
</dbReference>
<evidence type="ECO:0000313" key="3">
    <source>
        <dbReference type="Proteomes" id="UP000730482"/>
    </source>
</evidence>
<sequence length="154" mass="16838">MTQTPQLNEIKPDDDLSCIGGWFAGDIEGNRHLASYANPEEWRKLFSRSRRGWFFTNIATGQAVGFIDLEIEGETGYFSYYIAPGSRGSGHGTQALRVLIELALQLGLGELKGGVEPDNAASIAALKKAGFLLLDLDEDGMFPVLMRLAGDEDR</sequence>
<accession>A0ABS5KJN9</accession>
<dbReference type="InterPro" id="IPR000182">
    <property type="entry name" value="GNAT_dom"/>
</dbReference>
<protein>
    <submittedName>
        <fullName evidence="2">GNAT family N-acetyltransferase</fullName>
    </submittedName>
</protein>
<dbReference type="EMBL" id="JAAFYZ010000010">
    <property type="protein sequence ID" value="MBS2546160.1"/>
    <property type="molecule type" value="Genomic_DNA"/>
</dbReference>
<gene>
    <name evidence="2" type="ORF">KGQ19_04695</name>
</gene>
<evidence type="ECO:0000259" key="1">
    <source>
        <dbReference type="PROSITE" id="PS51186"/>
    </source>
</evidence>
<dbReference type="Gene3D" id="3.40.630.30">
    <property type="match status" value="1"/>
</dbReference>
<proteinExistence type="predicted"/>
<dbReference type="PROSITE" id="PS51186">
    <property type="entry name" value="GNAT"/>
    <property type="match status" value="1"/>
</dbReference>